<dbReference type="PROSITE" id="PS00893">
    <property type="entry name" value="NUDIX_BOX"/>
    <property type="match status" value="1"/>
</dbReference>
<dbReference type="InterPro" id="IPR015797">
    <property type="entry name" value="NUDIX_hydrolase-like_dom_sf"/>
</dbReference>
<keyword evidence="2" id="KW-0378">Hydrolase</keyword>
<dbReference type="RefSeq" id="WP_057793282.1">
    <property type="nucleotide sequence ID" value="NZ_LAXJ01000009.1"/>
</dbReference>
<dbReference type="InterPro" id="IPR000086">
    <property type="entry name" value="NUDIX_hydrolase_dom"/>
</dbReference>
<dbReference type="PATRIC" id="fig|1641875.4.peg.4656"/>
<dbReference type="CDD" id="cd04682">
    <property type="entry name" value="NUDIX_Hydrolase"/>
    <property type="match status" value="1"/>
</dbReference>
<dbReference type="InterPro" id="IPR020084">
    <property type="entry name" value="NUDIX_hydrolase_CS"/>
</dbReference>
<dbReference type="EMBL" id="LAXJ01000009">
    <property type="protein sequence ID" value="KRS12628.1"/>
    <property type="molecule type" value="Genomic_DNA"/>
</dbReference>
<dbReference type="OrthoDB" id="289720at2"/>
<evidence type="ECO:0000313" key="5">
    <source>
        <dbReference type="Proteomes" id="UP000051295"/>
    </source>
</evidence>
<dbReference type="GO" id="GO:0016787">
    <property type="term" value="F:hydrolase activity"/>
    <property type="evidence" value="ECO:0007669"/>
    <property type="project" value="UniProtKB-KW"/>
</dbReference>
<organism evidence="4 5">
    <name type="scientific">Roseovarius atlanticus</name>
    <dbReference type="NCBI Taxonomy" id="1641875"/>
    <lineage>
        <taxon>Bacteria</taxon>
        <taxon>Pseudomonadati</taxon>
        <taxon>Pseudomonadota</taxon>
        <taxon>Alphaproteobacteria</taxon>
        <taxon>Rhodobacterales</taxon>
        <taxon>Roseobacteraceae</taxon>
        <taxon>Roseovarius</taxon>
    </lineage>
</organism>
<evidence type="ECO:0000313" key="4">
    <source>
        <dbReference type="EMBL" id="KRS12628.1"/>
    </source>
</evidence>
<feature type="domain" description="Nudix hydrolase" evidence="3">
    <location>
        <begin position="4"/>
        <end position="134"/>
    </location>
</feature>
<evidence type="ECO:0000256" key="1">
    <source>
        <dbReference type="ARBA" id="ARBA00001946"/>
    </source>
</evidence>
<sequence length="134" mass="14832">MSEERFEGTKLALFLGARLAVIERDHAPDIPWPGYLDLPGGGREGNESAAACVLRETREELGLVLAPGALRWRRFYAGPTRMWFFAAHCEAALADEVVFGDEGQGWCLMRPEDYVAHDKAVPHFAQRVAAYLAG</sequence>
<gene>
    <name evidence="4" type="ORF">XM53_11185</name>
</gene>
<evidence type="ECO:0000259" key="3">
    <source>
        <dbReference type="PROSITE" id="PS51462"/>
    </source>
</evidence>
<dbReference type="SUPFAM" id="SSF55811">
    <property type="entry name" value="Nudix"/>
    <property type="match status" value="1"/>
</dbReference>
<proteinExistence type="predicted"/>
<dbReference type="Pfam" id="PF00293">
    <property type="entry name" value="NUDIX"/>
    <property type="match status" value="1"/>
</dbReference>
<dbReference type="Proteomes" id="UP000051295">
    <property type="component" value="Unassembled WGS sequence"/>
</dbReference>
<dbReference type="AlphaFoldDB" id="A0A0T5NUR1"/>
<reference evidence="4 5" key="1">
    <citation type="submission" date="2015-04" db="EMBL/GenBank/DDBJ databases">
        <title>The draft genome sequence of Roseovarius sp.R12b.</title>
        <authorList>
            <person name="Li G."/>
            <person name="Lai Q."/>
            <person name="Shao Z."/>
            <person name="Yan P."/>
        </authorList>
    </citation>
    <scope>NUCLEOTIDE SEQUENCE [LARGE SCALE GENOMIC DNA]</scope>
    <source>
        <strain evidence="4 5">R12B</strain>
    </source>
</reference>
<dbReference type="Gene3D" id="3.90.79.10">
    <property type="entry name" value="Nucleoside Triphosphate Pyrophosphohydrolase"/>
    <property type="match status" value="1"/>
</dbReference>
<evidence type="ECO:0000256" key="2">
    <source>
        <dbReference type="ARBA" id="ARBA00022801"/>
    </source>
</evidence>
<dbReference type="STRING" id="1641875.XM53_11185"/>
<accession>A0A0T5NUR1</accession>
<keyword evidence="5" id="KW-1185">Reference proteome</keyword>
<name>A0A0T5NUR1_9RHOB</name>
<protein>
    <submittedName>
        <fullName evidence="4">DNA mismatch repair protein MutT</fullName>
    </submittedName>
</protein>
<comment type="caution">
    <text evidence="4">The sequence shown here is derived from an EMBL/GenBank/DDBJ whole genome shotgun (WGS) entry which is preliminary data.</text>
</comment>
<dbReference type="PROSITE" id="PS51462">
    <property type="entry name" value="NUDIX"/>
    <property type="match status" value="1"/>
</dbReference>
<comment type="cofactor">
    <cofactor evidence="1">
        <name>Mg(2+)</name>
        <dbReference type="ChEBI" id="CHEBI:18420"/>
    </cofactor>
</comment>